<dbReference type="GO" id="GO:0022857">
    <property type="term" value="F:transmembrane transporter activity"/>
    <property type="evidence" value="ECO:0007669"/>
    <property type="project" value="InterPro"/>
</dbReference>
<dbReference type="InterPro" id="IPR000522">
    <property type="entry name" value="ABC_transptr_permease_BtuC"/>
</dbReference>
<protein>
    <submittedName>
        <fullName evidence="9">Iron ABC transporter permease</fullName>
    </submittedName>
</protein>
<evidence type="ECO:0000256" key="5">
    <source>
        <dbReference type="ARBA" id="ARBA00022692"/>
    </source>
</evidence>
<evidence type="ECO:0000256" key="4">
    <source>
        <dbReference type="ARBA" id="ARBA00022475"/>
    </source>
</evidence>
<keyword evidence="7 8" id="KW-0472">Membrane</keyword>
<keyword evidence="5 8" id="KW-0812">Transmembrane</keyword>
<dbReference type="EMBL" id="AP014945">
    <property type="protein sequence ID" value="BAU23004.1"/>
    <property type="molecule type" value="Genomic_DNA"/>
</dbReference>
<dbReference type="Gene3D" id="1.10.3470.10">
    <property type="entry name" value="ABC transporter involved in vitamin B12 uptake, BtuC"/>
    <property type="match status" value="1"/>
</dbReference>
<feature type="transmembrane region" description="Helical" evidence="8">
    <location>
        <begin position="268"/>
        <end position="295"/>
    </location>
</feature>
<gene>
    <name evidence="9" type="ORF">THC_0610</name>
</gene>
<reference evidence="9 10" key="1">
    <citation type="journal article" date="2016" name="Int. J. Syst. Evol. Microbiol.">
        <title>Caldimicrobium thiodismutans sp. nov., a sulfur-disproportionating bacterium isolated from a hot spring, and emended description of the genus Caldimicrobium.</title>
        <authorList>
            <person name="Kojima H."/>
            <person name="Umezawa K."/>
            <person name="Fukui M."/>
        </authorList>
    </citation>
    <scope>NUCLEOTIDE SEQUENCE [LARGE SCALE GENOMIC DNA]</scope>
    <source>
        <strain evidence="9 10">TF1</strain>
    </source>
</reference>
<dbReference type="CDD" id="cd06550">
    <property type="entry name" value="TM_ABC_iron-siderophores_like"/>
    <property type="match status" value="1"/>
</dbReference>
<accession>A0A0U5AG85</accession>
<dbReference type="GO" id="GO:0033214">
    <property type="term" value="P:siderophore-iron import into cell"/>
    <property type="evidence" value="ECO:0007669"/>
    <property type="project" value="TreeGrafter"/>
</dbReference>
<dbReference type="PANTHER" id="PTHR30472:SF25">
    <property type="entry name" value="ABC TRANSPORTER PERMEASE PROTEIN MJ0876-RELATED"/>
    <property type="match status" value="1"/>
</dbReference>
<organism evidence="9 10">
    <name type="scientific">Caldimicrobium thiodismutans</name>
    <dbReference type="NCBI Taxonomy" id="1653476"/>
    <lineage>
        <taxon>Bacteria</taxon>
        <taxon>Pseudomonadati</taxon>
        <taxon>Thermodesulfobacteriota</taxon>
        <taxon>Thermodesulfobacteria</taxon>
        <taxon>Thermodesulfobacteriales</taxon>
        <taxon>Thermodesulfobacteriaceae</taxon>
        <taxon>Caldimicrobium</taxon>
    </lineage>
</organism>
<dbReference type="FunFam" id="1.10.3470.10:FF:000001">
    <property type="entry name" value="Vitamin B12 ABC transporter permease BtuC"/>
    <property type="match status" value="1"/>
</dbReference>
<reference evidence="10" key="2">
    <citation type="journal article" date="2016" name="Int. J. Syst. Evol. Microbiol.">
        <title>Caldimicrobium thiodismutans sp. nov., a sulfur-disproportionating bacterium isolated from a hot spring.</title>
        <authorList>
            <person name="Kojima H."/>
            <person name="Umezawa K."/>
            <person name="Fukui M."/>
        </authorList>
    </citation>
    <scope>NUCLEOTIDE SEQUENCE [LARGE SCALE GENOMIC DNA]</scope>
    <source>
        <strain evidence="10">TF1</strain>
    </source>
</reference>
<feature type="transmembrane region" description="Helical" evidence="8">
    <location>
        <begin position="141"/>
        <end position="168"/>
    </location>
</feature>
<dbReference type="Pfam" id="PF01032">
    <property type="entry name" value="FecCD"/>
    <property type="match status" value="1"/>
</dbReference>
<evidence type="ECO:0000256" key="2">
    <source>
        <dbReference type="ARBA" id="ARBA00007935"/>
    </source>
</evidence>
<keyword evidence="3" id="KW-0813">Transport</keyword>
<feature type="transmembrane region" description="Helical" evidence="8">
    <location>
        <begin position="307"/>
        <end position="329"/>
    </location>
</feature>
<feature type="transmembrane region" description="Helical" evidence="8">
    <location>
        <begin position="30"/>
        <end position="54"/>
    </location>
</feature>
<proteinExistence type="inferred from homology"/>
<keyword evidence="6 8" id="KW-1133">Transmembrane helix</keyword>
<evidence type="ECO:0000313" key="9">
    <source>
        <dbReference type="EMBL" id="BAU23004.1"/>
    </source>
</evidence>
<evidence type="ECO:0000256" key="7">
    <source>
        <dbReference type="ARBA" id="ARBA00023136"/>
    </source>
</evidence>
<evidence type="ECO:0000256" key="8">
    <source>
        <dbReference type="SAM" id="Phobius"/>
    </source>
</evidence>
<sequence>MKEEASFLTEPTPLSTLKELYKKTLFKKTLFGIFLLIFLFLAGCISLLVGSGVFNPFTLFFSQGEYSGLIFKLRMVRIGSAIVAGASLGLTGAIMQTVLRNPLASPFTLGISHGAAFGASFAIIVLGAGKFHASITAGLSISSYFLVVLFAFLFAFLGTLLILFLSFVRNLKPEAIILSGVALGSLFTSATMILQYFGEDFQVAATLFWTFGDLGKAGLQELKIMGFFFLILFPFCLFLSWKLNALLWGDEIAQSLGIEVKKLRLISLLISAFLVSVCTSFLGIIGFIGLISPHIVRLLIGNDHRFLLPYSALTGALLLTLSDLLSRIILSPHTLPVGVITTFLGAPLFFILLIRKNRSF</sequence>
<comment type="similarity">
    <text evidence="2">Belongs to the binding-protein-dependent transport system permease family. FecCD subfamily.</text>
</comment>
<dbReference type="GO" id="GO:0005886">
    <property type="term" value="C:plasma membrane"/>
    <property type="evidence" value="ECO:0007669"/>
    <property type="project" value="UniProtKB-SubCell"/>
</dbReference>
<dbReference type="PANTHER" id="PTHR30472">
    <property type="entry name" value="FERRIC ENTEROBACTIN TRANSPORT SYSTEM PERMEASE PROTEIN"/>
    <property type="match status" value="1"/>
</dbReference>
<feature type="transmembrane region" description="Helical" evidence="8">
    <location>
        <begin position="175"/>
        <end position="197"/>
    </location>
</feature>
<feature type="transmembrane region" description="Helical" evidence="8">
    <location>
        <begin position="335"/>
        <end position="354"/>
    </location>
</feature>
<feature type="transmembrane region" description="Helical" evidence="8">
    <location>
        <begin position="107"/>
        <end position="129"/>
    </location>
</feature>
<evidence type="ECO:0000256" key="1">
    <source>
        <dbReference type="ARBA" id="ARBA00004651"/>
    </source>
</evidence>
<feature type="transmembrane region" description="Helical" evidence="8">
    <location>
        <begin position="226"/>
        <end position="248"/>
    </location>
</feature>
<feature type="transmembrane region" description="Helical" evidence="8">
    <location>
        <begin position="74"/>
        <end position="95"/>
    </location>
</feature>
<dbReference type="Proteomes" id="UP000068196">
    <property type="component" value="Chromosome"/>
</dbReference>
<comment type="subcellular location">
    <subcellularLocation>
        <location evidence="1">Cell membrane</location>
        <topology evidence="1">Multi-pass membrane protein</topology>
    </subcellularLocation>
</comment>
<evidence type="ECO:0000313" key="10">
    <source>
        <dbReference type="Proteomes" id="UP000068196"/>
    </source>
</evidence>
<evidence type="ECO:0000256" key="3">
    <source>
        <dbReference type="ARBA" id="ARBA00022448"/>
    </source>
</evidence>
<dbReference type="SUPFAM" id="SSF81345">
    <property type="entry name" value="ABC transporter involved in vitamin B12 uptake, BtuC"/>
    <property type="match status" value="1"/>
</dbReference>
<name>A0A0U5AG85_9BACT</name>
<dbReference type="KEGG" id="cthi:THC_0610"/>
<keyword evidence="4" id="KW-1003">Cell membrane</keyword>
<dbReference type="STRING" id="1653476.THC_0610"/>
<keyword evidence="10" id="KW-1185">Reference proteome</keyword>
<dbReference type="InterPro" id="IPR037294">
    <property type="entry name" value="ABC_BtuC-like"/>
</dbReference>
<evidence type="ECO:0000256" key="6">
    <source>
        <dbReference type="ARBA" id="ARBA00022989"/>
    </source>
</evidence>
<dbReference type="AlphaFoldDB" id="A0A0U5AG85"/>
<dbReference type="PATRIC" id="fig|1653476.3.peg.631"/>